<evidence type="ECO:0000256" key="1">
    <source>
        <dbReference type="ARBA" id="ARBA00022475"/>
    </source>
</evidence>
<evidence type="ECO:0000256" key="4">
    <source>
        <dbReference type="ARBA" id="ARBA00023136"/>
    </source>
</evidence>
<sequence>MTLLPYKENQVFQEIPFLGLLFSPFVVYIPVALGITYLFRVVLFRTGLYSRLWKPAWVLVSLFICVLSLSVRIYGA</sequence>
<proteinExistence type="predicted"/>
<accession>A0A1Y6ITQ3</accession>
<protein>
    <submittedName>
        <fullName evidence="6">Efflux system membrane protein</fullName>
    </submittedName>
</protein>
<evidence type="ECO:0000313" key="6">
    <source>
        <dbReference type="EMBL" id="SMS01035.1"/>
    </source>
</evidence>
<keyword evidence="3 5" id="KW-1133">Transmembrane helix</keyword>
<dbReference type="Pfam" id="PF07869">
    <property type="entry name" value="DUF1656"/>
    <property type="match status" value="1"/>
</dbReference>
<keyword evidence="1" id="KW-1003">Cell membrane</keyword>
<gene>
    <name evidence="6" type="ORF">VIM7927_02312</name>
</gene>
<evidence type="ECO:0000256" key="3">
    <source>
        <dbReference type="ARBA" id="ARBA00022989"/>
    </source>
</evidence>
<reference evidence="6 7" key="1">
    <citation type="submission" date="2017-05" db="EMBL/GenBank/DDBJ databases">
        <authorList>
            <person name="Song R."/>
            <person name="Chenine A.L."/>
            <person name="Ruprecht R.M."/>
        </authorList>
    </citation>
    <scope>NUCLEOTIDE SEQUENCE [LARGE SCALE GENOMIC DNA]</scope>
    <source>
        <strain evidence="6 7">CECT 7927</strain>
    </source>
</reference>
<dbReference type="InterPro" id="IPR012451">
    <property type="entry name" value="DUF1656"/>
</dbReference>
<organism evidence="6 7">
    <name type="scientific">Vibrio mangrovi</name>
    <dbReference type="NCBI Taxonomy" id="474394"/>
    <lineage>
        <taxon>Bacteria</taxon>
        <taxon>Pseudomonadati</taxon>
        <taxon>Pseudomonadota</taxon>
        <taxon>Gammaproteobacteria</taxon>
        <taxon>Vibrionales</taxon>
        <taxon>Vibrionaceae</taxon>
        <taxon>Vibrio</taxon>
    </lineage>
</organism>
<dbReference type="Proteomes" id="UP000196125">
    <property type="component" value="Unassembled WGS sequence"/>
</dbReference>
<evidence type="ECO:0000256" key="2">
    <source>
        <dbReference type="ARBA" id="ARBA00022692"/>
    </source>
</evidence>
<dbReference type="EMBL" id="FXXI01000003">
    <property type="protein sequence ID" value="SMS01035.1"/>
    <property type="molecule type" value="Genomic_DNA"/>
</dbReference>
<feature type="transmembrane region" description="Helical" evidence="5">
    <location>
        <begin position="20"/>
        <end position="44"/>
    </location>
</feature>
<name>A0A1Y6ITQ3_9VIBR</name>
<evidence type="ECO:0000313" key="7">
    <source>
        <dbReference type="Proteomes" id="UP000196125"/>
    </source>
</evidence>
<dbReference type="AlphaFoldDB" id="A0A1Y6ITQ3"/>
<keyword evidence="4 5" id="KW-0472">Membrane</keyword>
<feature type="transmembrane region" description="Helical" evidence="5">
    <location>
        <begin position="56"/>
        <end position="75"/>
    </location>
</feature>
<keyword evidence="2 5" id="KW-0812">Transmembrane</keyword>
<evidence type="ECO:0000256" key="5">
    <source>
        <dbReference type="SAM" id="Phobius"/>
    </source>
</evidence>